<dbReference type="Proteomes" id="UP000177486">
    <property type="component" value="Unassembled WGS sequence"/>
</dbReference>
<comment type="caution">
    <text evidence="1">The sequence shown here is derived from an EMBL/GenBank/DDBJ whole genome shotgun (WGS) entry which is preliminary data.</text>
</comment>
<organism evidence="1 2">
    <name type="scientific">Candidatus Niyogibacteria bacterium RIFCSPLOWO2_01_FULL_45_48</name>
    <dbReference type="NCBI Taxonomy" id="1801724"/>
    <lineage>
        <taxon>Bacteria</taxon>
        <taxon>Candidatus Niyogiibacteriota</taxon>
    </lineage>
</organism>
<evidence type="ECO:0000313" key="1">
    <source>
        <dbReference type="EMBL" id="OGZ30399.1"/>
    </source>
</evidence>
<sequence length="65" mass="7374">MGIGGYSEQELREQRFAKERMKRAVKIAEQVLQETGLSYTVDALSVSVSILAMRIYDDIHTPKSE</sequence>
<name>A0A1G2EX64_9BACT</name>
<accession>A0A1G2EX64</accession>
<dbReference type="EMBL" id="MHMQ01000020">
    <property type="protein sequence ID" value="OGZ30399.1"/>
    <property type="molecule type" value="Genomic_DNA"/>
</dbReference>
<evidence type="ECO:0000313" key="2">
    <source>
        <dbReference type="Proteomes" id="UP000177486"/>
    </source>
</evidence>
<proteinExistence type="predicted"/>
<protein>
    <submittedName>
        <fullName evidence="1">Uncharacterized protein</fullName>
    </submittedName>
</protein>
<reference evidence="1 2" key="1">
    <citation type="journal article" date="2016" name="Nat. Commun.">
        <title>Thousands of microbial genomes shed light on interconnected biogeochemical processes in an aquifer system.</title>
        <authorList>
            <person name="Anantharaman K."/>
            <person name="Brown C.T."/>
            <person name="Hug L.A."/>
            <person name="Sharon I."/>
            <person name="Castelle C.J."/>
            <person name="Probst A.J."/>
            <person name="Thomas B.C."/>
            <person name="Singh A."/>
            <person name="Wilkins M.J."/>
            <person name="Karaoz U."/>
            <person name="Brodie E.L."/>
            <person name="Williams K.H."/>
            <person name="Hubbard S.S."/>
            <person name="Banfield J.F."/>
        </authorList>
    </citation>
    <scope>NUCLEOTIDE SEQUENCE [LARGE SCALE GENOMIC DNA]</scope>
</reference>
<gene>
    <name evidence="1" type="ORF">A2931_04170</name>
</gene>
<dbReference type="AlphaFoldDB" id="A0A1G2EX64"/>